<dbReference type="NCBIfam" id="TIGR01407">
    <property type="entry name" value="dinG_rel"/>
    <property type="match status" value="1"/>
</dbReference>
<dbReference type="Pfam" id="PF00929">
    <property type="entry name" value="RNase_T"/>
    <property type="match status" value="1"/>
</dbReference>
<keyword evidence="1" id="KW-0808">Transferase</keyword>
<dbReference type="InterPro" id="IPR027417">
    <property type="entry name" value="P-loop_NTPase"/>
</dbReference>
<dbReference type="EMBL" id="OKRC01000001">
    <property type="protein sequence ID" value="SPE18873.1"/>
    <property type="molecule type" value="Genomic_DNA"/>
</dbReference>
<dbReference type="PROSITE" id="PS51193">
    <property type="entry name" value="HELICASE_ATP_BIND_2"/>
    <property type="match status" value="1"/>
</dbReference>
<dbReference type="PANTHER" id="PTHR30231">
    <property type="entry name" value="DNA POLYMERASE III SUBUNIT EPSILON"/>
    <property type="match status" value="1"/>
</dbReference>
<dbReference type="AlphaFoldDB" id="A0AAE8J5K5"/>
<dbReference type="InterPro" id="IPR036397">
    <property type="entry name" value="RNaseH_sf"/>
</dbReference>
<keyword evidence="8 10" id="KW-0067">ATP-binding</keyword>
<dbReference type="Pfam" id="PF00270">
    <property type="entry name" value="DEAD"/>
    <property type="match status" value="1"/>
</dbReference>
<dbReference type="InterPro" id="IPR014013">
    <property type="entry name" value="Helic_SF1/SF2_ATP-bd_DinG/Rad3"/>
</dbReference>
<accession>A0AAE8J5K5</accession>
<dbReference type="Gene3D" id="3.40.50.300">
    <property type="entry name" value="P-loop containing nucleotide triphosphate hydrolases"/>
    <property type="match status" value="2"/>
</dbReference>
<sequence>MNRETIYAVVDLETTGTNIKDGDRIIQFGCALVQNGKIIQTISQDVNPLRDVPTKIQHLTHITADQLELAPIFEDLAPTLVEILSGTVFVAHNINFDLPFLNGELTRVGLQPLDLAGIDTVELAQIILPEAPSYRLQDLTQLLEIEHDNPHQADSDALVTAKLFLKLSARLQALPSVTLNRLSELGEGLLRQTGDFFTDTAQQMREKSQPLPNELLIQEEIALRKPAPVDFEIYPGSSYAAQYPVTEAEKKRLLKPHLKWRKAQATMMDLIHDNFESEKPEPLLIEAATGLGKTIGYLLPYSYRMSRDHKLVVATSTTLLQEQILTQAKPLLERLVGRQINAAVVKSASHYIDLHRFELSLRLPHKNRMIRLLQMKILVWLTQTTTGDLDELNLTSYKTPFFVSIQHRGLASLNPQAPFYHEDFLRRLTHRQQQAELLVTNHAYLASHADEQQIWGPKPYLVLDEAQNMVFNVQTISQETWSLSSWQFWAQKGLQYTTGAQTNNLVRLFPAETPQNRSLKLLHKTLGKLTRTLTHLETYLTEQFEPDEPTDGQTFSERYLNPDEVIQFVNASQREFGQLNRELLTIQDHFLALRYALEDQLARYTESDLAIWQSFENELNLLLADVDHYQRFEQLFIATKPQERHALAIQITRPSQPSQLPQFKLHWQLLSAGPQMQQVLSHFEPVTLTGATLAVNGHFDYLKREFGFTEEQALQTKKLRSPFRFKQQARFYIAEDGPVQKELTPSDYHQQVAAQVMTLIANNPHQTLILFNANQTLEQVYYALGRAGLSLDREVLAQGITGSAEKITKRFMLGHDSVLLATSSFVSGVDFPEAALEMVILVQLPFDAPNTLQTRVRYAQLSAQGINPFKAEALPKATIRLRQSFGRLIRTPNDRGLFICLDPRLLTTQYGQQMRRALPSSLPQKAAPVQTIRELSDLFWLNSD</sequence>
<dbReference type="GO" id="GO:0005524">
    <property type="term" value="F:ATP binding"/>
    <property type="evidence" value="ECO:0007669"/>
    <property type="project" value="UniProtKB-UniRule"/>
</dbReference>
<keyword evidence="9" id="KW-0239">DNA-directed DNA polymerase</keyword>
<keyword evidence="3" id="KW-0235">DNA replication</keyword>
<organism evidence="13 14">
    <name type="scientific">Latilactobacillus sakei</name>
    <name type="common">Lactobacillus sakei</name>
    <dbReference type="NCBI Taxonomy" id="1599"/>
    <lineage>
        <taxon>Bacteria</taxon>
        <taxon>Bacillati</taxon>
        <taxon>Bacillota</taxon>
        <taxon>Bacilli</taxon>
        <taxon>Lactobacillales</taxon>
        <taxon>Lactobacillaceae</taxon>
        <taxon>Latilactobacillus</taxon>
    </lineage>
</organism>
<dbReference type="FunFam" id="3.30.420.10:FF:000045">
    <property type="entry name" value="3'-5' exonuclease DinG"/>
    <property type="match status" value="1"/>
</dbReference>
<evidence type="ECO:0000256" key="9">
    <source>
        <dbReference type="ARBA" id="ARBA00022932"/>
    </source>
</evidence>
<dbReference type="InterPro" id="IPR006310">
    <property type="entry name" value="DinG"/>
</dbReference>
<dbReference type="GO" id="GO:0003677">
    <property type="term" value="F:DNA binding"/>
    <property type="evidence" value="ECO:0007669"/>
    <property type="project" value="InterPro"/>
</dbReference>
<proteinExistence type="inferred from homology"/>
<keyword evidence="5 10" id="KW-0547">Nucleotide-binding</keyword>
<dbReference type="GO" id="GO:0003887">
    <property type="term" value="F:DNA-directed DNA polymerase activity"/>
    <property type="evidence" value="ECO:0007669"/>
    <property type="project" value="UniProtKB-KW"/>
</dbReference>
<evidence type="ECO:0000256" key="5">
    <source>
        <dbReference type="ARBA" id="ARBA00022741"/>
    </source>
</evidence>
<keyword evidence="6 10" id="KW-0378">Hydrolase</keyword>
<evidence type="ECO:0000256" key="8">
    <source>
        <dbReference type="ARBA" id="ARBA00022840"/>
    </source>
</evidence>
<keyword evidence="7 10" id="KW-0269">Exonuclease</keyword>
<reference evidence="13 14" key="1">
    <citation type="submission" date="2018-02" db="EMBL/GenBank/DDBJ databases">
        <authorList>
            <person name="Rodrigo-Torres L."/>
            <person name="Arahal R. D."/>
            <person name="Lucena T."/>
        </authorList>
    </citation>
    <scope>NUCLEOTIDE SEQUENCE [LARGE SCALE GENOMIC DNA]</scope>
    <source>
        <strain evidence="13 14">CECT 9267</strain>
    </source>
</reference>
<dbReference type="CDD" id="cd06127">
    <property type="entry name" value="DEDDh"/>
    <property type="match status" value="1"/>
</dbReference>
<dbReference type="GO" id="GO:0004386">
    <property type="term" value="F:helicase activity"/>
    <property type="evidence" value="ECO:0007669"/>
    <property type="project" value="InterPro"/>
</dbReference>
<dbReference type="Pfam" id="PF13307">
    <property type="entry name" value="Helicase_C_2"/>
    <property type="match status" value="1"/>
</dbReference>
<keyword evidence="4 10" id="KW-0540">Nuclease</keyword>
<dbReference type="InterPro" id="IPR013520">
    <property type="entry name" value="Ribonucl_H"/>
</dbReference>
<dbReference type="SUPFAM" id="SSF53098">
    <property type="entry name" value="Ribonuclease H-like"/>
    <property type="match status" value="1"/>
</dbReference>
<dbReference type="InterPro" id="IPR006054">
    <property type="entry name" value="DnaQ"/>
</dbReference>
<dbReference type="GeneID" id="57133768"/>
<dbReference type="EC" id="3.1.-.-" evidence="10 11"/>
<evidence type="ECO:0000256" key="11">
    <source>
        <dbReference type="RuleBase" id="RU364106"/>
    </source>
</evidence>
<feature type="domain" description="Helicase ATP-binding" evidence="12">
    <location>
        <begin position="250"/>
        <end position="517"/>
    </location>
</feature>
<evidence type="ECO:0000256" key="4">
    <source>
        <dbReference type="ARBA" id="ARBA00022722"/>
    </source>
</evidence>
<comment type="similarity">
    <text evidence="10 11">Belongs to the helicase family. DinG subfamily. Type 2 sub-subfamily.</text>
</comment>
<evidence type="ECO:0000256" key="1">
    <source>
        <dbReference type="ARBA" id="ARBA00022679"/>
    </source>
</evidence>
<comment type="caution">
    <text evidence="13">The sequence shown here is derived from an EMBL/GenBank/DDBJ whole genome shotgun (WGS) entry which is preliminary data.</text>
</comment>
<evidence type="ECO:0000256" key="7">
    <source>
        <dbReference type="ARBA" id="ARBA00022839"/>
    </source>
</evidence>
<evidence type="ECO:0000256" key="2">
    <source>
        <dbReference type="ARBA" id="ARBA00022695"/>
    </source>
</evidence>
<evidence type="ECO:0000256" key="10">
    <source>
        <dbReference type="HAMAP-Rule" id="MF_02206"/>
    </source>
</evidence>
<evidence type="ECO:0000313" key="14">
    <source>
        <dbReference type="Proteomes" id="UP000239650"/>
    </source>
</evidence>
<dbReference type="RefSeq" id="WP_016265073.1">
    <property type="nucleotide sequence ID" value="NZ_BJLN01000001.1"/>
</dbReference>
<evidence type="ECO:0000256" key="3">
    <source>
        <dbReference type="ARBA" id="ARBA00022705"/>
    </source>
</evidence>
<dbReference type="Gene3D" id="3.30.420.10">
    <property type="entry name" value="Ribonuclease H-like superfamily/Ribonuclease H"/>
    <property type="match status" value="1"/>
</dbReference>
<feature type="binding site" evidence="10">
    <location>
        <begin position="287"/>
        <end position="294"/>
    </location>
    <ligand>
        <name>ATP</name>
        <dbReference type="ChEBI" id="CHEBI:30616"/>
    </ligand>
</feature>
<dbReference type="InterPro" id="IPR011545">
    <property type="entry name" value="DEAD/DEAH_box_helicase_dom"/>
</dbReference>
<dbReference type="HAMAP" id="MF_02206">
    <property type="entry name" value="DinG_exonucl"/>
    <property type="match status" value="1"/>
</dbReference>
<dbReference type="GO" id="GO:0045004">
    <property type="term" value="P:DNA replication proofreading"/>
    <property type="evidence" value="ECO:0007669"/>
    <property type="project" value="TreeGrafter"/>
</dbReference>
<dbReference type="GO" id="GO:0016818">
    <property type="term" value="F:hydrolase activity, acting on acid anhydrides, in phosphorus-containing anhydrides"/>
    <property type="evidence" value="ECO:0007669"/>
    <property type="project" value="InterPro"/>
</dbReference>
<evidence type="ECO:0000313" key="13">
    <source>
        <dbReference type="EMBL" id="SPE18873.1"/>
    </source>
</evidence>
<dbReference type="InterPro" id="IPR006555">
    <property type="entry name" value="ATP-dep_Helicase_C"/>
</dbReference>
<dbReference type="SMART" id="SM00491">
    <property type="entry name" value="HELICc2"/>
    <property type="match status" value="1"/>
</dbReference>
<dbReference type="NCBIfam" id="TIGR00573">
    <property type="entry name" value="dnaq"/>
    <property type="match status" value="1"/>
</dbReference>
<dbReference type="GO" id="GO:0008408">
    <property type="term" value="F:3'-5' exonuclease activity"/>
    <property type="evidence" value="ECO:0007669"/>
    <property type="project" value="UniProtKB-UniRule"/>
</dbReference>
<protein>
    <recommendedName>
        <fullName evidence="10 11">3'-5' exonuclease DinG</fullName>
        <ecNumber evidence="10 11">3.1.-.-</ecNumber>
    </recommendedName>
</protein>
<evidence type="ECO:0000259" key="12">
    <source>
        <dbReference type="PROSITE" id="PS51193"/>
    </source>
</evidence>
<dbReference type="SUPFAM" id="SSF52540">
    <property type="entry name" value="P-loop containing nucleoside triphosphate hydrolases"/>
    <property type="match status" value="2"/>
</dbReference>
<evidence type="ECO:0000256" key="6">
    <source>
        <dbReference type="ARBA" id="ARBA00022801"/>
    </source>
</evidence>
<dbReference type="PANTHER" id="PTHR30231:SF41">
    <property type="entry name" value="DNA POLYMERASE III SUBUNIT EPSILON"/>
    <property type="match status" value="1"/>
</dbReference>
<gene>
    <name evidence="10 11" type="primary">dinG</name>
    <name evidence="13" type="ORF">LAS9267_00358</name>
</gene>
<dbReference type="GO" id="GO:0005829">
    <property type="term" value="C:cytosol"/>
    <property type="evidence" value="ECO:0007669"/>
    <property type="project" value="TreeGrafter"/>
</dbReference>
<dbReference type="InterPro" id="IPR012337">
    <property type="entry name" value="RNaseH-like_sf"/>
</dbReference>
<dbReference type="Proteomes" id="UP000239650">
    <property type="component" value="Unassembled WGS sequence"/>
</dbReference>
<keyword evidence="2" id="KW-0548">Nucleotidyltransferase</keyword>
<comment type="function">
    <text evidence="10 11">3'-5' exonuclease.</text>
</comment>
<feature type="short sequence motif" description="DEAH box" evidence="10">
    <location>
        <begin position="464"/>
        <end position="467"/>
    </location>
</feature>
<name>A0AAE8J5K5_LATSK</name>
<dbReference type="SMART" id="SM00479">
    <property type="entry name" value="EXOIII"/>
    <property type="match status" value="1"/>
</dbReference>